<dbReference type="PANTHER" id="PTHR16950">
    <property type="entry name" value="ZINC TRANSPORTER SLC39A7 HISTIDINE-RICH MEMBRANE PROTEIN KE4"/>
    <property type="match status" value="1"/>
</dbReference>
<evidence type="ECO:0000256" key="5">
    <source>
        <dbReference type="SAM" id="MobiDB-lite"/>
    </source>
</evidence>
<comment type="subcellular location">
    <subcellularLocation>
        <location evidence="1">Membrane</location>
        <topology evidence="1">Multi-pass membrane protein</topology>
    </subcellularLocation>
</comment>
<dbReference type="InterPro" id="IPR003689">
    <property type="entry name" value="ZIP"/>
</dbReference>
<dbReference type="EMBL" id="CDMZ01005307">
    <property type="protein sequence ID" value="CEM52621.1"/>
    <property type="molecule type" value="Genomic_DNA"/>
</dbReference>
<organism evidence="8">
    <name type="scientific">Chromera velia CCMP2878</name>
    <dbReference type="NCBI Taxonomy" id="1169474"/>
    <lineage>
        <taxon>Eukaryota</taxon>
        <taxon>Sar</taxon>
        <taxon>Alveolata</taxon>
        <taxon>Colpodellida</taxon>
        <taxon>Chromeraceae</taxon>
        <taxon>Chromera</taxon>
    </lineage>
</organism>
<protein>
    <submittedName>
        <fullName evidence="8">Uncharacterized protein</fullName>
    </submittedName>
</protein>
<keyword evidence="2 6" id="KW-0812">Transmembrane</keyword>
<dbReference type="GO" id="GO:0016020">
    <property type="term" value="C:membrane"/>
    <property type="evidence" value="ECO:0007669"/>
    <property type="project" value="UniProtKB-SubCell"/>
</dbReference>
<keyword evidence="3 6" id="KW-1133">Transmembrane helix</keyword>
<reference evidence="8" key="1">
    <citation type="submission" date="2014-11" db="EMBL/GenBank/DDBJ databases">
        <authorList>
            <person name="Otto D Thomas"/>
            <person name="Naeem Raeece"/>
        </authorList>
    </citation>
    <scope>NUCLEOTIDE SEQUENCE</scope>
</reference>
<feature type="transmembrane region" description="Helical" evidence="6">
    <location>
        <begin position="190"/>
        <end position="214"/>
    </location>
</feature>
<feature type="compositionally biased region" description="Basic and acidic residues" evidence="5">
    <location>
        <begin position="70"/>
        <end position="98"/>
    </location>
</feature>
<dbReference type="AlphaFoldDB" id="A0A0G4I6L1"/>
<gene>
    <name evidence="8" type="ORF">Cvel_11401</name>
</gene>
<evidence type="ECO:0000256" key="3">
    <source>
        <dbReference type="ARBA" id="ARBA00022989"/>
    </source>
</evidence>
<evidence type="ECO:0000256" key="6">
    <source>
        <dbReference type="SAM" id="Phobius"/>
    </source>
</evidence>
<feature type="signal peptide" evidence="7">
    <location>
        <begin position="1"/>
        <end position="19"/>
    </location>
</feature>
<evidence type="ECO:0000256" key="2">
    <source>
        <dbReference type="ARBA" id="ARBA00022692"/>
    </source>
</evidence>
<feature type="region of interest" description="Disordered" evidence="5">
    <location>
        <begin position="70"/>
        <end position="105"/>
    </location>
</feature>
<evidence type="ECO:0000313" key="8">
    <source>
        <dbReference type="EMBL" id="CEM52621.1"/>
    </source>
</evidence>
<proteinExistence type="predicted"/>
<feature type="transmembrane region" description="Helical" evidence="6">
    <location>
        <begin position="147"/>
        <end position="170"/>
    </location>
</feature>
<dbReference type="Pfam" id="PF02535">
    <property type="entry name" value="Zip"/>
    <property type="match status" value="1"/>
</dbReference>
<feature type="compositionally biased region" description="Basic and acidic residues" evidence="5">
    <location>
        <begin position="220"/>
        <end position="253"/>
    </location>
</feature>
<feature type="region of interest" description="Disordered" evidence="5">
    <location>
        <begin position="220"/>
        <end position="267"/>
    </location>
</feature>
<evidence type="ECO:0000256" key="4">
    <source>
        <dbReference type="ARBA" id="ARBA00023136"/>
    </source>
</evidence>
<feature type="transmembrane region" description="Helical" evidence="6">
    <location>
        <begin position="111"/>
        <end position="135"/>
    </location>
</feature>
<name>A0A0G4I6L1_9ALVE</name>
<feature type="transmembrane region" description="Helical" evidence="6">
    <location>
        <begin position="366"/>
        <end position="387"/>
    </location>
</feature>
<evidence type="ECO:0000256" key="1">
    <source>
        <dbReference type="ARBA" id="ARBA00004141"/>
    </source>
</evidence>
<feature type="chain" id="PRO_5005192264" evidence="7">
    <location>
        <begin position="20"/>
        <end position="446"/>
    </location>
</feature>
<keyword evidence="4 6" id="KW-0472">Membrane</keyword>
<accession>A0A0G4I6L1</accession>
<dbReference type="PANTHER" id="PTHR16950:SF16">
    <property type="entry name" value="ZINC TRANSPORTER ZIP13"/>
    <property type="match status" value="1"/>
</dbReference>
<dbReference type="GO" id="GO:0046873">
    <property type="term" value="F:metal ion transmembrane transporter activity"/>
    <property type="evidence" value="ECO:0007669"/>
    <property type="project" value="InterPro"/>
</dbReference>
<dbReference type="PhylomeDB" id="A0A0G4I6L1"/>
<feature type="transmembrane region" description="Helical" evidence="6">
    <location>
        <begin position="399"/>
        <end position="422"/>
    </location>
</feature>
<feature type="transmembrane region" description="Helical" evidence="6">
    <location>
        <begin position="331"/>
        <end position="354"/>
    </location>
</feature>
<evidence type="ECO:0000256" key="7">
    <source>
        <dbReference type="SAM" id="SignalP"/>
    </source>
</evidence>
<sequence length="446" mass="47915">MKGFSLSLCLAVLLCCSAGDVILSKTALRERAGGSAVGLESSGLLRQLLEGPHFPGLSVDGDVRVAAQETGHDHDHGHSDHEDSHEGGHEDEHNHGHEEEQEGSGWTVRDAWTGAMIACTVMVLTSLLGIALFYPFSKTRFACLYEVSMIALSSGLMLSESFLHLIPHAFEKALVTMGNSGFDDVHARMLWLGVAGLGGSVLVLLIEGVLHGVFHRDHEHNEKKVDTEREEPVPKDQNESTVQEVKETERVSSQEDTTETESRDEKPKKVSMGFANILTEVLCLFVDGSVIGIGFRSGLYTGVVIAIAVWLHEAPQELGDFVILKRAGFSTWAAVSINFGLSLLTFAGAATTIAVTSNGGGEAMMYLMMASAGAFFGLALFKLIPFIEQKLLHPPAFPLTLRILAPIFFVIGAVGVGLLTLLEMQAHDHSGHSHGGGEEGHAGHNH</sequence>
<dbReference type="VEuPathDB" id="CryptoDB:Cvel_11401"/>
<keyword evidence="7" id="KW-0732">Signal</keyword>